<feature type="compositionally biased region" description="Basic and acidic residues" evidence="4">
    <location>
        <begin position="124"/>
        <end position="133"/>
    </location>
</feature>
<organism evidence="8 9">
    <name type="scientific">Desmophyllum pertusum</name>
    <dbReference type="NCBI Taxonomy" id="174260"/>
    <lineage>
        <taxon>Eukaryota</taxon>
        <taxon>Metazoa</taxon>
        <taxon>Cnidaria</taxon>
        <taxon>Anthozoa</taxon>
        <taxon>Hexacorallia</taxon>
        <taxon>Scleractinia</taxon>
        <taxon>Caryophylliina</taxon>
        <taxon>Caryophylliidae</taxon>
        <taxon>Desmophyllum</taxon>
    </lineage>
</organism>
<dbReference type="FunFam" id="2.60.120.290:FF:000005">
    <property type="entry name" value="Procollagen C-endopeptidase enhancer 1"/>
    <property type="match status" value="1"/>
</dbReference>
<evidence type="ECO:0000256" key="2">
    <source>
        <dbReference type="ARBA" id="ARBA00023157"/>
    </source>
</evidence>
<proteinExistence type="predicted"/>
<evidence type="ECO:0000259" key="6">
    <source>
        <dbReference type="PROSITE" id="PS01180"/>
    </source>
</evidence>
<dbReference type="PANTHER" id="PTHR24251">
    <property type="entry name" value="OVOCHYMASE-RELATED"/>
    <property type="match status" value="1"/>
</dbReference>
<keyword evidence="1" id="KW-0677">Repeat</keyword>
<keyword evidence="9" id="KW-1185">Reference proteome</keyword>
<comment type="caution">
    <text evidence="3">Lacks conserved residue(s) required for the propagation of feature annotation.</text>
</comment>
<evidence type="ECO:0000256" key="5">
    <source>
        <dbReference type="SAM" id="Phobius"/>
    </source>
</evidence>
<keyword evidence="5" id="KW-0472">Membrane</keyword>
<dbReference type="SMART" id="SM00042">
    <property type="entry name" value="CUB"/>
    <property type="match status" value="1"/>
</dbReference>
<evidence type="ECO:0000256" key="3">
    <source>
        <dbReference type="PROSITE-ProRule" id="PRU00059"/>
    </source>
</evidence>
<feature type="domain" description="Protein kinase" evidence="7">
    <location>
        <begin position="399"/>
        <end position="480"/>
    </location>
</feature>
<evidence type="ECO:0000313" key="8">
    <source>
        <dbReference type="EMBL" id="KAJ7388695.1"/>
    </source>
</evidence>
<reference evidence="8" key="1">
    <citation type="submission" date="2023-01" db="EMBL/GenBank/DDBJ databases">
        <title>Genome assembly of the deep-sea coral Lophelia pertusa.</title>
        <authorList>
            <person name="Herrera S."/>
            <person name="Cordes E."/>
        </authorList>
    </citation>
    <scope>NUCLEOTIDE SEQUENCE</scope>
    <source>
        <strain evidence="8">USNM1676648</strain>
        <tissue evidence="8">Polyp</tissue>
    </source>
</reference>
<gene>
    <name evidence="8" type="ORF">OS493_036244</name>
</gene>
<dbReference type="AlphaFoldDB" id="A0A9X0D6K1"/>
<dbReference type="PROSITE" id="PS01180">
    <property type="entry name" value="CUB"/>
    <property type="match status" value="1"/>
</dbReference>
<evidence type="ECO:0000313" key="9">
    <source>
        <dbReference type="Proteomes" id="UP001163046"/>
    </source>
</evidence>
<dbReference type="SUPFAM" id="SSF56112">
    <property type="entry name" value="Protein kinase-like (PK-like)"/>
    <property type="match status" value="1"/>
</dbReference>
<dbReference type="PROSITE" id="PS50011">
    <property type="entry name" value="PROTEIN_KINASE_DOM"/>
    <property type="match status" value="1"/>
</dbReference>
<dbReference type="Gene3D" id="2.60.120.290">
    <property type="entry name" value="Spermadhesin, CUB domain"/>
    <property type="match status" value="1"/>
</dbReference>
<dbReference type="SUPFAM" id="SSF49854">
    <property type="entry name" value="Spermadhesin, CUB domain"/>
    <property type="match status" value="1"/>
</dbReference>
<dbReference type="Pfam" id="PF00431">
    <property type="entry name" value="CUB"/>
    <property type="match status" value="1"/>
</dbReference>
<dbReference type="EMBL" id="MU825455">
    <property type="protein sequence ID" value="KAJ7388695.1"/>
    <property type="molecule type" value="Genomic_DNA"/>
</dbReference>
<dbReference type="GO" id="GO:0004672">
    <property type="term" value="F:protein kinase activity"/>
    <property type="evidence" value="ECO:0007669"/>
    <property type="project" value="InterPro"/>
</dbReference>
<dbReference type="Proteomes" id="UP001163046">
    <property type="component" value="Unassembled WGS sequence"/>
</dbReference>
<keyword evidence="5" id="KW-1133">Transmembrane helix</keyword>
<dbReference type="OrthoDB" id="6126160at2759"/>
<sequence>MYTYFRRQLLLLNMYTDTKNWSIMVWTEPKDIKLLRAMAAEGFFCKQQAGKWQAKVARQEKESGGGDEDQTEVELLVEELVALEAEAKKAEEQDGAKEVVTKEKKQAVEMRNRALERVGQTRKWNTEENEGKKETKRRRSGGEALEWLKEKVCSPLINNTLKSPGYPNNYTNSTDCTYSVPIPQDMMMNISFIKFVLEDSKSCLRDYLNITNDNDWLFGVYCGQQTGQTVLVTGKYALLKFHSDSNIQKRGFVMYFTAVPQIRATLQVSTAQVPTTLQVSTAQMPTTLQVAPVPATLQVTTVPATFQEITEITQRIKDDDGMINEPTQRKDEPTGEKVIVSKTMTYILSGVASIPFLLLCFIIGYWCYRRLYHKGVHRSSRPVREIIPFDKWELLPEQIEHEEELGRGAFGVVYKATLNRRVGIEVFDTKKRLEPNKACQVVAVKVLQGTSCKTMQLKSKYDRTRIALPLKVPQHRDIYY</sequence>
<keyword evidence="5" id="KW-0812">Transmembrane</keyword>
<dbReference type="GO" id="GO:0005524">
    <property type="term" value="F:ATP binding"/>
    <property type="evidence" value="ECO:0007669"/>
    <property type="project" value="InterPro"/>
</dbReference>
<feature type="domain" description="CUB" evidence="6">
    <location>
        <begin position="140"/>
        <end position="259"/>
    </location>
</feature>
<protein>
    <recommendedName>
        <fullName evidence="10">CUB domain-containing protein</fullName>
    </recommendedName>
</protein>
<evidence type="ECO:0000256" key="4">
    <source>
        <dbReference type="SAM" id="MobiDB-lite"/>
    </source>
</evidence>
<accession>A0A9X0D6K1</accession>
<keyword evidence="2" id="KW-1015">Disulfide bond</keyword>
<dbReference type="InterPro" id="IPR011009">
    <property type="entry name" value="Kinase-like_dom_sf"/>
</dbReference>
<comment type="caution">
    <text evidence="8">The sequence shown here is derived from an EMBL/GenBank/DDBJ whole genome shotgun (WGS) entry which is preliminary data.</text>
</comment>
<dbReference type="InterPro" id="IPR000859">
    <property type="entry name" value="CUB_dom"/>
</dbReference>
<dbReference type="CDD" id="cd00041">
    <property type="entry name" value="CUB"/>
    <property type="match status" value="1"/>
</dbReference>
<feature type="transmembrane region" description="Helical" evidence="5">
    <location>
        <begin position="346"/>
        <end position="368"/>
    </location>
</feature>
<feature type="region of interest" description="Disordered" evidence="4">
    <location>
        <begin position="118"/>
        <end position="141"/>
    </location>
</feature>
<evidence type="ECO:0008006" key="10">
    <source>
        <dbReference type="Google" id="ProtNLM"/>
    </source>
</evidence>
<evidence type="ECO:0000259" key="7">
    <source>
        <dbReference type="PROSITE" id="PS50011"/>
    </source>
</evidence>
<evidence type="ECO:0000256" key="1">
    <source>
        <dbReference type="ARBA" id="ARBA00022737"/>
    </source>
</evidence>
<name>A0A9X0D6K1_9CNID</name>
<dbReference type="InterPro" id="IPR035914">
    <property type="entry name" value="Sperma_CUB_dom_sf"/>
</dbReference>
<dbReference type="Gene3D" id="3.30.200.20">
    <property type="entry name" value="Phosphorylase Kinase, domain 1"/>
    <property type="match status" value="1"/>
</dbReference>
<dbReference type="InterPro" id="IPR000719">
    <property type="entry name" value="Prot_kinase_dom"/>
</dbReference>